<dbReference type="InterPro" id="IPR011004">
    <property type="entry name" value="Trimer_LpxA-like_sf"/>
</dbReference>
<gene>
    <name evidence="2" type="ORF">Q765_07190</name>
</gene>
<dbReference type="PANTHER" id="PTHR23416">
    <property type="entry name" value="SIALIC ACID SYNTHASE-RELATED"/>
    <property type="match status" value="1"/>
</dbReference>
<evidence type="ECO:0008006" key="4">
    <source>
        <dbReference type="Google" id="ProtNLM"/>
    </source>
</evidence>
<protein>
    <recommendedName>
        <fullName evidence="4">Transferase</fullName>
    </recommendedName>
</protein>
<proteinExistence type="predicted"/>
<dbReference type="AlphaFoldDB" id="A0A0A2M7J2"/>
<evidence type="ECO:0000313" key="3">
    <source>
        <dbReference type="Proteomes" id="UP000030152"/>
    </source>
</evidence>
<dbReference type="STRING" id="1121895.GCA_000378485_02362"/>
<dbReference type="SUPFAM" id="SSF51161">
    <property type="entry name" value="Trimeric LpxA-like enzymes"/>
    <property type="match status" value="1"/>
</dbReference>
<dbReference type="Proteomes" id="UP000030152">
    <property type="component" value="Unassembled WGS sequence"/>
</dbReference>
<accession>A0A0A2M7J2</accession>
<keyword evidence="3" id="KW-1185">Reference proteome</keyword>
<organism evidence="2 3">
    <name type="scientific">Flavobacterium rivuli WB 3.3-2 = DSM 21788</name>
    <dbReference type="NCBI Taxonomy" id="1121895"/>
    <lineage>
        <taxon>Bacteria</taxon>
        <taxon>Pseudomonadati</taxon>
        <taxon>Bacteroidota</taxon>
        <taxon>Flavobacteriia</taxon>
        <taxon>Flavobacteriales</taxon>
        <taxon>Flavobacteriaceae</taxon>
        <taxon>Flavobacterium</taxon>
    </lineage>
</organism>
<keyword evidence="1" id="KW-0812">Transmembrane</keyword>
<reference evidence="2 3" key="1">
    <citation type="submission" date="2013-09" db="EMBL/GenBank/DDBJ databases">
        <authorList>
            <person name="Zeng Z."/>
            <person name="Chen C."/>
        </authorList>
    </citation>
    <scope>NUCLEOTIDE SEQUENCE [LARGE SCALE GENOMIC DNA]</scope>
    <source>
        <strain evidence="2 3">WB 3.3-2</strain>
    </source>
</reference>
<dbReference type="EMBL" id="JRLX01000005">
    <property type="protein sequence ID" value="KGO87443.1"/>
    <property type="molecule type" value="Genomic_DNA"/>
</dbReference>
<sequence>MRKIIQLFICISPMFLKRRLLKLFYGYNVHPTATIGLSWIYPKKLTMAAGSRIGHFNVALHLDEIVLNEKASIGRSNWITGFATGTASKHFAHQPDRQSLLYIGEQSSITKNHHLDCTSPITIGKYVTIAGYQSQFITHSINVYDNRQDSKPITIGDYCFVGTNVVILGGTNLPGYSVLGAKSLLNKSYTDEWKLYGGNPAKPLTDISKEAKYFSRPTGFVN</sequence>
<dbReference type="InterPro" id="IPR051159">
    <property type="entry name" value="Hexapeptide_acetyltransf"/>
</dbReference>
<comment type="caution">
    <text evidence="2">The sequence shown here is derived from an EMBL/GenBank/DDBJ whole genome shotgun (WGS) entry which is preliminary data.</text>
</comment>
<keyword evidence="1" id="KW-0472">Membrane</keyword>
<dbReference type="OrthoDB" id="9814490at2"/>
<dbReference type="Gene3D" id="2.160.10.10">
    <property type="entry name" value="Hexapeptide repeat proteins"/>
    <property type="match status" value="1"/>
</dbReference>
<name>A0A0A2M7J2_9FLAO</name>
<dbReference type="CDD" id="cd04647">
    <property type="entry name" value="LbH_MAT_like"/>
    <property type="match status" value="1"/>
</dbReference>
<dbReference type="eggNOG" id="COG0110">
    <property type="taxonomic scope" value="Bacteria"/>
</dbReference>
<evidence type="ECO:0000256" key="1">
    <source>
        <dbReference type="SAM" id="Phobius"/>
    </source>
</evidence>
<evidence type="ECO:0000313" key="2">
    <source>
        <dbReference type="EMBL" id="KGO87443.1"/>
    </source>
</evidence>
<feature type="transmembrane region" description="Helical" evidence="1">
    <location>
        <begin position="20"/>
        <end position="41"/>
    </location>
</feature>
<keyword evidence="1" id="KW-1133">Transmembrane helix</keyword>
<dbReference type="RefSeq" id="WP_020213528.1">
    <property type="nucleotide sequence ID" value="NZ_JRLX01000005.1"/>
</dbReference>